<evidence type="ECO:0000313" key="12">
    <source>
        <dbReference type="Proteomes" id="UP000011991"/>
    </source>
</evidence>
<gene>
    <name evidence="11" type="ORF">RMSM_04255</name>
</gene>
<dbReference type="RefSeq" id="WP_008699976.1">
    <property type="nucleotide sequence ID" value="NZ_ANOG01000610.1"/>
</dbReference>
<feature type="binding site" evidence="9">
    <location>
        <position position="270"/>
    </location>
    <ligand>
        <name>D-dopa</name>
        <dbReference type="ChEBI" id="CHEBI:149689"/>
    </ligand>
</feature>
<accession>M5RY36</accession>
<dbReference type="AlphaFoldDB" id="M5RY36"/>
<keyword evidence="12" id="KW-1185">Reference proteome</keyword>
<dbReference type="GO" id="GO:0071949">
    <property type="term" value="F:FAD binding"/>
    <property type="evidence" value="ECO:0007669"/>
    <property type="project" value="InterPro"/>
</dbReference>
<dbReference type="InterPro" id="IPR006181">
    <property type="entry name" value="D-amino_acid_oxidase_CS"/>
</dbReference>
<evidence type="ECO:0000256" key="7">
    <source>
        <dbReference type="ARBA" id="ARBA00039751"/>
    </source>
</evidence>
<comment type="cofactor">
    <cofactor evidence="1 9">
        <name>FAD</name>
        <dbReference type="ChEBI" id="CHEBI:57692"/>
    </cofactor>
</comment>
<dbReference type="GO" id="GO:0003884">
    <property type="term" value="F:D-amino-acid oxidase activity"/>
    <property type="evidence" value="ECO:0007669"/>
    <property type="project" value="UniProtKB-EC"/>
</dbReference>
<feature type="binding site" evidence="9">
    <location>
        <position position="171"/>
    </location>
    <ligand>
        <name>FAD</name>
        <dbReference type="ChEBI" id="CHEBI:57692"/>
    </ligand>
</feature>
<comment type="catalytic activity">
    <reaction evidence="8">
        <text>a D-alpha-amino acid + O2 + H2O = a 2-oxocarboxylate + H2O2 + NH4(+)</text>
        <dbReference type="Rhea" id="RHEA:21816"/>
        <dbReference type="ChEBI" id="CHEBI:15377"/>
        <dbReference type="ChEBI" id="CHEBI:15379"/>
        <dbReference type="ChEBI" id="CHEBI:16240"/>
        <dbReference type="ChEBI" id="CHEBI:28938"/>
        <dbReference type="ChEBI" id="CHEBI:35179"/>
        <dbReference type="ChEBI" id="CHEBI:59871"/>
        <dbReference type="EC" id="1.4.3.3"/>
    </reaction>
    <physiologicalReaction direction="left-to-right" evidence="8">
        <dbReference type="Rhea" id="RHEA:21817"/>
    </physiologicalReaction>
</comment>
<evidence type="ECO:0000259" key="10">
    <source>
        <dbReference type="Pfam" id="PF01266"/>
    </source>
</evidence>
<feature type="binding site" evidence="9">
    <location>
        <begin position="40"/>
        <end position="41"/>
    </location>
    <ligand>
        <name>FAD</name>
        <dbReference type="ChEBI" id="CHEBI:57692"/>
    </ligand>
</feature>
<dbReference type="EMBL" id="ANOG01000610">
    <property type="protein sequence ID" value="EMI18829.1"/>
    <property type="molecule type" value="Genomic_DNA"/>
</dbReference>
<dbReference type="PIRSF" id="PIRSF000189">
    <property type="entry name" value="D-aa_oxidase"/>
    <property type="match status" value="1"/>
</dbReference>
<feature type="binding site" evidence="9">
    <location>
        <position position="297"/>
    </location>
    <ligand>
        <name>D-dopa</name>
        <dbReference type="ChEBI" id="CHEBI:149689"/>
    </ligand>
</feature>
<evidence type="ECO:0000256" key="2">
    <source>
        <dbReference type="ARBA" id="ARBA00006730"/>
    </source>
</evidence>
<dbReference type="InterPro" id="IPR023209">
    <property type="entry name" value="DAO"/>
</dbReference>
<protein>
    <recommendedName>
        <fullName evidence="7">D-amino-acid oxidase</fullName>
        <ecNumber evidence="6">1.4.3.3</ecNumber>
    </recommendedName>
</protein>
<feature type="domain" description="FAD dependent oxidoreductase" evidence="10">
    <location>
        <begin position="4"/>
        <end position="312"/>
    </location>
</feature>
<keyword evidence="5" id="KW-0560">Oxidoreductase</keyword>
<comment type="similarity">
    <text evidence="2">Belongs to the DAMOX/DASOX family.</text>
</comment>
<sequence length="319" mass="35406">MKRRVAIVGQGLMGLTSAHRLLEAGFAVTLFSKEPFDQTTSMSAGAYWWPHRTYPVDRVAAWAKTTYDEYTKQSKDPNAGVFFEQHLRFCLDPDDSTYVLDIVDQWERVDGADYGIRCAEAFRVTVPVIDVPIFMTNLKRRLESAHAEFVTQSIASAGSLFPEFELVVNCTGVDARDFARDEHVFPIRGQVVRVGRPEGLHHSTRIYQHDDRFTLVLPRTHDVILGGTAQEGDWDRRERSADTAAILQRCGEVVPEIQNAPLLGTAVGLRPGRHAVRLELDTASPGQPMVHNYGHGGGGYTVAWGCADEVVALVKNALS</sequence>
<dbReference type="PROSITE" id="PS00677">
    <property type="entry name" value="DAO"/>
    <property type="match status" value="1"/>
</dbReference>
<evidence type="ECO:0000256" key="6">
    <source>
        <dbReference type="ARBA" id="ARBA00039101"/>
    </source>
</evidence>
<dbReference type="Proteomes" id="UP000011991">
    <property type="component" value="Unassembled WGS sequence"/>
</dbReference>
<dbReference type="OrthoDB" id="246701at2"/>
<evidence type="ECO:0000256" key="9">
    <source>
        <dbReference type="PIRSR" id="PIRSR000189-1"/>
    </source>
</evidence>
<dbReference type="Pfam" id="PF01266">
    <property type="entry name" value="DAO"/>
    <property type="match status" value="1"/>
</dbReference>
<dbReference type="Gene3D" id="3.30.9.10">
    <property type="entry name" value="D-Amino Acid Oxidase, subunit A, domain 2"/>
    <property type="match status" value="1"/>
</dbReference>
<dbReference type="PANTHER" id="PTHR11530:SF11">
    <property type="entry name" value="D-ASPARTATE OXIDASE"/>
    <property type="match status" value="1"/>
</dbReference>
<dbReference type="InterPro" id="IPR006076">
    <property type="entry name" value="FAD-dep_OxRdtase"/>
</dbReference>
<evidence type="ECO:0000256" key="8">
    <source>
        <dbReference type="ARBA" id="ARBA00049547"/>
    </source>
</evidence>
<dbReference type="PATRIC" id="fig|1265738.3.peg.4264"/>
<dbReference type="SUPFAM" id="SSF51971">
    <property type="entry name" value="Nucleotide-binding domain"/>
    <property type="match status" value="1"/>
</dbReference>
<feature type="binding site" evidence="9">
    <location>
        <begin position="296"/>
        <end position="301"/>
    </location>
    <ligand>
        <name>FAD</name>
        <dbReference type="ChEBI" id="CHEBI:57692"/>
    </ligand>
</feature>
<evidence type="ECO:0000256" key="4">
    <source>
        <dbReference type="ARBA" id="ARBA00022827"/>
    </source>
</evidence>
<keyword evidence="3" id="KW-0285">Flavoprotein</keyword>
<comment type="caution">
    <text evidence="11">The sequence shown here is derived from an EMBL/GenBank/DDBJ whole genome shotgun (WGS) entry which is preliminary data.</text>
</comment>
<dbReference type="SUPFAM" id="SSF54373">
    <property type="entry name" value="FAD-linked reductases, C-terminal domain"/>
    <property type="match status" value="1"/>
</dbReference>
<evidence type="ECO:0000256" key="3">
    <source>
        <dbReference type="ARBA" id="ARBA00022630"/>
    </source>
</evidence>
<dbReference type="Gene3D" id="3.40.50.720">
    <property type="entry name" value="NAD(P)-binding Rossmann-like Domain"/>
    <property type="match status" value="1"/>
</dbReference>
<organism evidence="11 12">
    <name type="scientific">Rhodopirellula maiorica SM1</name>
    <dbReference type="NCBI Taxonomy" id="1265738"/>
    <lineage>
        <taxon>Bacteria</taxon>
        <taxon>Pseudomonadati</taxon>
        <taxon>Planctomycetota</taxon>
        <taxon>Planctomycetia</taxon>
        <taxon>Pirellulales</taxon>
        <taxon>Pirellulaceae</taxon>
        <taxon>Novipirellula</taxon>
    </lineage>
</organism>
<evidence type="ECO:0000256" key="1">
    <source>
        <dbReference type="ARBA" id="ARBA00001974"/>
    </source>
</evidence>
<evidence type="ECO:0000313" key="11">
    <source>
        <dbReference type="EMBL" id="EMI18829.1"/>
    </source>
</evidence>
<keyword evidence="4 9" id="KW-0274">FAD</keyword>
<dbReference type="GO" id="GO:0019478">
    <property type="term" value="P:D-amino acid catabolic process"/>
    <property type="evidence" value="ECO:0007669"/>
    <property type="project" value="TreeGrafter"/>
</dbReference>
<reference evidence="11 12" key="1">
    <citation type="journal article" date="2013" name="Mar. Genomics">
        <title>Expression of sulfatases in Rhodopirellula baltica and the diversity of sulfatases in the genus Rhodopirellula.</title>
        <authorList>
            <person name="Wegner C.E."/>
            <person name="Richter-Heitmann T."/>
            <person name="Klindworth A."/>
            <person name="Klockow C."/>
            <person name="Richter M."/>
            <person name="Achstetter T."/>
            <person name="Glockner F.O."/>
            <person name="Harder J."/>
        </authorList>
    </citation>
    <scope>NUCLEOTIDE SEQUENCE [LARGE SCALE GENOMIC DNA]</scope>
    <source>
        <strain evidence="11 12">SM1</strain>
    </source>
</reference>
<dbReference type="PANTHER" id="PTHR11530">
    <property type="entry name" value="D-AMINO ACID OXIDASE"/>
    <property type="match status" value="1"/>
</dbReference>
<dbReference type="GO" id="GO:0005737">
    <property type="term" value="C:cytoplasm"/>
    <property type="evidence" value="ECO:0007669"/>
    <property type="project" value="TreeGrafter"/>
</dbReference>
<proteinExistence type="inferred from homology"/>
<name>M5RY36_9BACT</name>
<dbReference type="EC" id="1.4.3.3" evidence="6"/>
<evidence type="ECO:0000256" key="5">
    <source>
        <dbReference type="ARBA" id="ARBA00023002"/>
    </source>
</evidence>